<dbReference type="KEGG" id="micc:AUP74_02096"/>
<accession>A0A1C9W8Q6</accession>
<proteinExistence type="predicted"/>
<dbReference type="Pfam" id="PF07963">
    <property type="entry name" value="N_methyl"/>
    <property type="match status" value="1"/>
</dbReference>
<dbReference type="PATRIC" id="fig|1769779.3.peg.2099"/>
<dbReference type="OrthoDB" id="5296662at2"/>
<dbReference type="EMBL" id="CP014143">
    <property type="protein sequence ID" value="AOS97520.1"/>
    <property type="molecule type" value="Genomic_DNA"/>
</dbReference>
<evidence type="ECO:0000313" key="2">
    <source>
        <dbReference type="EMBL" id="AOS97520.1"/>
    </source>
</evidence>
<dbReference type="STRING" id="1769779.AUP74_02096"/>
<sequence length="259" mass="28135">MRMTHHRGFSLIELMISLTIGLIVLGAASTVYVSTVVNSGASISASRLNQELTTLMSIMVQDIRRAGYWRDAASDPTQNPFNTFDVTALAVRPSTADPSGVGSSGQCILYAYDSNESGLLDNENLFGFRLNNGVVEMRLSGVNTNPRHDLCSNAGDRWEPVTDGNLVRITSLTFDTRDAIAPSTCLNAREPDGLDNGGDSGVDDVREYDCYDTIPASGDLTVETRQISISIEGVLASDTDVRVSVNQLVRVRNDLVRRR</sequence>
<dbReference type="AlphaFoldDB" id="A0A1C9W8Q6"/>
<evidence type="ECO:0000256" key="1">
    <source>
        <dbReference type="SAM" id="Phobius"/>
    </source>
</evidence>
<keyword evidence="1" id="KW-0812">Transmembrane</keyword>
<protein>
    <submittedName>
        <fullName evidence="2">Uncharacterized protein</fullName>
    </submittedName>
</protein>
<gene>
    <name evidence="2" type="ORF">AUP74_02096</name>
</gene>
<keyword evidence="1" id="KW-1133">Transmembrane helix</keyword>
<name>A0A1C9W8Q6_9GAMM</name>
<dbReference type="PROSITE" id="PS00409">
    <property type="entry name" value="PROKAR_NTER_METHYL"/>
    <property type="match status" value="1"/>
</dbReference>
<dbReference type="RefSeq" id="WP_069947511.1">
    <property type="nucleotide sequence ID" value="NZ_CP014143.1"/>
</dbReference>
<organism evidence="2 3">
    <name type="scientific">Microbulbifer aggregans</name>
    <dbReference type="NCBI Taxonomy" id="1769779"/>
    <lineage>
        <taxon>Bacteria</taxon>
        <taxon>Pseudomonadati</taxon>
        <taxon>Pseudomonadota</taxon>
        <taxon>Gammaproteobacteria</taxon>
        <taxon>Cellvibrionales</taxon>
        <taxon>Microbulbiferaceae</taxon>
        <taxon>Microbulbifer</taxon>
    </lineage>
</organism>
<dbReference type="NCBIfam" id="TIGR02532">
    <property type="entry name" value="IV_pilin_GFxxxE"/>
    <property type="match status" value="1"/>
</dbReference>
<keyword evidence="1" id="KW-0472">Membrane</keyword>
<keyword evidence="3" id="KW-1185">Reference proteome</keyword>
<dbReference type="InterPro" id="IPR012902">
    <property type="entry name" value="N_methyl_site"/>
</dbReference>
<evidence type="ECO:0000313" key="3">
    <source>
        <dbReference type="Proteomes" id="UP000095672"/>
    </source>
</evidence>
<feature type="transmembrane region" description="Helical" evidence="1">
    <location>
        <begin position="12"/>
        <end position="33"/>
    </location>
</feature>
<reference evidence="3" key="1">
    <citation type="submission" date="2016-01" db="EMBL/GenBank/DDBJ databases">
        <title>Complete genome sequence of Microbulbifer sp. CCB-MM1, a halophile isolated from Matang Mangrove Forest, Perak.</title>
        <authorList>
            <person name="Moh T.H."/>
            <person name="Dinesh B."/>
            <person name="Lau N.-S."/>
            <person name="Go F."/>
            <person name="Alexander Chong S.-C."/>
        </authorList>
    </citation>
    <scope>NUCLEOTIDE SEQUENCE [LARGE SCALE GENOMIC DNA]</scope>
    <source>
        <strain evidence="3">CCB-MM1</strain>
    </source>
</reference>
<dbReference type="Proteomes" id="UP000095672">
    <property type="component" value="Chromosome"/>
</dbReference>